<comment type="caution">
    <text evidence="2">The sequence shown here is derived from an EMBL/GenBank/DDBJ whole genome shotgun (WGS) entry which is preliminary data.</text>
</comment>
<evidence type="ECO:0000259" key="1">
    <source>
        <dbReference type="SMART" id="SM00860"/>
    </source>
</evidence>
<dbReference type="InterPro" id="IPR037883">
    <property type="entry name" value="Knr4/Smi1-like_sf"/>
</dbReference>
<dbReference type="PANTHER" id="PTHR47432:SF1">
    <property type="entry name" value="CELL WALL ASSEMBLY REGULATOR SMI1"/>
    <property type="match status" value="1"/>
</dbReference>
<dbReference type="EMBL" id="JBHTLR010000036">
    <property type="protein sequence ID" value="MFD1218438.1"/>
    <property type="molecule type" value="Genomic_DNA"/>
</dbReference>
<dbReference type="Proteomes" id="UP001597264">
    <property type="component" value="Unassembled WGS sequence"/>
</dbReference>
<name>A0ABW3UBZ1_9GAMM</name>
<dbReference type="SMART" id="SM00860">
    <property type="entry name" value="SMI1_KNR4"/>
    <property type="match status" value="1"/>
</dbReference>
<keyword evidence="3" id="KW-1185">Reference proteome</keyword>
<evidence type="ECO:0000313" key="3">
    <source>
        <dbReference type="Proteomes" id="UP001597264"/>
    </source>
</evidence>
<dbReference type="InterPro" id="IPR018958">
    <property type="entry name" value="Knr4/Smi1-like_dom"/>
</dbReference>
<feature type="domain" description="Knr4/Smi1-like" evidence="1">
    <location>
        <begin position="44"/>
        <end position="156"/>
    </location>
</feature>
<reference evidence="3" key="1">
    <citation type="journal article" date="2019" name="Int. J. Syst. Evol. Microbiol.">
        <title>The Global Catalogue of Microorganisms (GCM) 10K type strain sequencing project: providing services to taxonomists for standard genome sequencing and annotation.</title>
        <authorList>
            <consortium name="The Broad Institute Genomics Platform"/>
            <consortium name="The Broad Institute Genome Sequencing Center for Infectious Disease"/>
            <person name="Wu L."/>
            <person name="Ma J."/>
        </authorList>
    </citation>
    <scope>NUCLEOTIDE SEQUENCE [LARGE SCALE GENOMIC DNA]</scope>
    <source>
        <strain evidence="3">CCUG 54356</strain>
    </source>
</reference>
<protein>
    <submittedName>
        <fullName evidence="2">SMI1/KNR4 family protein</fullName>
    </submittedName>
</protein>
<proteinExistence type="predicted"/>
<dbReference type="PANTHER" id="PTHR47432">
    <property type="entry name" value="CELL WALL ASSEMBLY REGULATOR SMI1"/>
    <property type="match status" value="1"/>
</dbReference>
<accession>A0ABW3UBZ1</accession>
<dbReference type="Gene3D" id="3.40.1580.10">
    <property type="entry name" value="SMI1/KNR4-like"/>
    <property type="match status" value="1"/>
</dbReference>
<organism evidence="2 3">
    <name type="scientific">Microbulbifer celer</name>
    <dbReference type="NCBI Taxonomy" id="435905"/>
    <lineage>
        <taxon>Bacteria</taxon>
        <taxon>Pseudomonadati</taxon>
        <taxon>Pseudomonadota</taxon>
        <taxon>Gammaproteobacteria</taxon>
        <taxon>Cellvibrionales</taxon>
        <taxon>Microbulbiferaceae</taxon>
        <taxon>Microbulbifer</taxon>
    </lineage>
</organism>
<dbReference type="Pfam" id="PF09346">
    <property type="entry name" value="SMI1_KNR4"/>
    <property type="match status" value="1"/>
</dbReference>
<dbReference type="SUPFAM" id="SSF160631">
    <property type="entry name" value="SMI1/KNR4-like"/>
    <property type="match status" value="1"/>
</dbReference>
<gene>
    <name evidence="2" type="ORF">ACFQ2X_17690</name>
</gene>
<dbReference type="RefSeq" id="WP_230438063.1">
    <property type="nucleotide sequence ID" value="NZ_CP087715.1"/>
</dbReference>
<evidence type="ECO:0000313" key="2">
    <source>
        <dbReference type="EMBL" id="MFD1218438.1"/>
    </source>
</evidence>
<sequence length="182" mass="20769">MKNFFEKFFNKAPSIEDSVSGYFQAIRSWLEKNASSIKKNLNDAASEADISRIESELKIVIPEKVREAYLIHNGEKTDSDGLFGLWRWLSLGEMKVEFHKLQDDSDSNVARIPLLLSPGGDILYVESGSSGEIVEWWHERPSRDVKHSDFQAYLKWFVAKLYEGGYVYLPGEMAGLVDKSEL</sequence>
<dbReference type="InterPro" id="IPR051873">
    <property type="entry name" value="KNR4/SMI1_regulator"/>
</dbReference>